<name>A0A951MH45_9BACT</name>
<sequence>MFSTQAQSVFSLYGEQNIPNSIDTPDDELTEVGEDGILRISKVSRPTLTAYFPEKEKATGEAVIIVPGGGYWILAAGHEGADVAVALAEMGITAFVLKYRLPSDDTMINKRIGPLQDAQRSLQLVRENAKEWGVQSEKVALLGFSAGGHLSSTAGTKFETSYIPNPEGLSLRPDFLILVYPVISFDPAIGHSGSSKNLLGENPSKEILDDFSSDKHVSSDTPPAFLVHAANDPVSIDNSRVFENALKTHNVPVGTLYYETGGHGFGLYNPESDNLWLDKAIQWWRENSNR</sequence>
<organism evidence="3 4">
    <name type="scientific">Arthrospiribacter ruber</name>
    <dbReference type="NCBI Taxonomy" id="2487934"/>
    <lineage>
        <taxon>Bacteria</taxon>
        <taxon>Pseudomonadati</taxon>
        <taxon>Bacteroidota</taxon>
        <taxon>Cytophagia</taxon>
        <taxon>Cytophagales</taxon>
        <taxon>Cyclobacteriaceae</taxon>
        <taxon>Arthrospiribacter</taxon>
    </lineage>
</organism>
<evidence type="ECO:0000256" key="1">
    <source>
        <dbReference type="ARBA" id="ARBA00022801"/>
    </source>
</evidence>
<dbReference type="Pfam" id="PF20434">
    <property type="entry name" value="BD-FAE"/>
    <property type="match status" value="1"/>
</dbReference>
<feature type="domain" description="BD-FAE-like" evidence="2">
    <location>
        <begin position="50"/>
        <end position="246"/>
    </location>
</feature>
<dbReference type="EMBL" id="RPHB01000009">
    <property type="protein sequence ID" value="MBW3469750.1"/>
    <property type="molecule type" value="Genomic_DNA"/>
</dbReference>
<dbReference type="PANTHER" id="PTHR48081">
    <property type="entry name" value="AB HYDROLASE SUPERFAMILY PROTEIN C4A8.06C"/>
    <property type="match status" value="1"/>
</dbReference>
<evidence type="ECO:0000259" key="2">
    <source>
        <dbReference type="Pfam" id="PF20434"/>
    </source>
</evidence>
<protein>
    <submittedName>
        <fullName evidence="3">Alpha/beta hydrolase</fullName>
    </submittedName>
</protein>
<dbReference type="SUPFAM" id="SSF53474">
    <property type="entry name" value="alpha/beta-Hydrolases"/>
    <property type="match status" value="1"/>
</dbReference>
<reference evidence="3 4" key="1">
    <citation type="journal article" date="2020" name="Syst. Appl. Microbiol.">
        <title>Arthrospiribacter ruber gen. nov., sp. nov., a novel bacterium isolated from Arthrospira cultures.</title>
        <authorList>
            <person name="Waleron M."/>
            <person name="Misztak A."/>
            <person name="Waleron M.M."/>
            <person name="Furmaniak M."/>
            <person name="Mrozik A."/>
            <person name="Waleron K."/>
        </authorList>
    </citation>
    <scope>NUCLEOTIDE SEQUENCE [LARGE SCALE GENOMIC DNA]</scope>
    <source>
        <strain evidence="3 4">DPMB0001</strain>
    </source>
</reference>
<dbReference type="InterPro" id="IPR049492">
    <property type="entry name" value="BD-FAE-like_dom"/>
</dbReference>
<proteinExistence type="predicted"/>
<dbReference type="Proteomes" id="UP000727490">
    <property type="component" value="Unassembled WGS sequence"/>
</dbReference>
<gene>
    <name evidence="3" type="ORF">EGN73_18295</name>
</gene>
<keyword evidence="4" id="KW-1185">Reference proteome</keyword>
<dbReference type="RefSeq" id="WP_246611657.1">
    <property type="nucleotide sequence ID" value="NZ_RPHB01000009.1"/>
</dbReference>
<dbReference type="InterPro" id="IPR050300">
    <property type="entry name" value="GDXG_lipolytic_enzyme"/>
</dbReference>
<accession>A0A951MH45</accession>
<dbReference type="GO" id="GO:0016787">
    <property type="term" value="F:hydrolase activity"/>
    <property type="evidence" value="ECO:0007669"/>
    <property type="project" value="UniProtKB-KW"/>
</dbReference>
<keyword evidence="1 3" id="KW-0378">Hydrolase</keyword>
<dbReference type="PANTHER" id="PTHR48081:SF6">
    <property type="entry name" value="PEPTIDASE S9 PROLYL OLIGOPEPTIDASE CATALYTIC DOMAIN-CONTAINING PROTEIN"/>
    <property type="match status" value="1"/>
</dbReference>
<dbReference type="InterPro" id="IPR029058">
    <property type="entry name" value="AB_hydrolase_fold"/>
</dbReference>
<evidence type="ECO:0000313" key="3">
    <source>
        <dbReference type="EMBL" id="MBW3469750.1"/>
    </source>
</evidence>
<evidence type="ECO:0000313" key="4">
    <source>
        <dbReference type="Proteomes" id="UP000727490"/>
    </source>
</evidence>
<comment type="caution">
    <text evidence="3">The sequence shown here is derived from an EMBL/GenBank/DDBJ whole genome shotgun (WGS) entry which is preliminary data.</text>
</comment>
<dbReference type="AlphaFoldDB" id="A0A951MH45"/>
<dbReference type="Gene3D" id="3.40.50.1820">
    <property type="entry name" value="alpha/beta hydrolase"/>
    <property type="match status" value="1"/>
</dbReference>